<gene>
    <name evidence="1" type="ORF">WR164_08380</name>
</gene>
<name>A0A9W6B2C7_9LACO</name>
<reference evidence="1" key="2">
    <citation type="journal article" date="2023" name="PLoS ONE">
        <title>Philodulcilactobacillus myokoensis gen. nov., sp. nov., a fructophilic, acidophilic, and agar-phobic lactic acid bacterium isolated from fermented vegetable extracts.</title>
        <authorList>
            <person name="Kouya T."/>
            <person name="Ishiyama Y."/>
            <person name="Ohashi S."/>
            <person name="Kumakubo R."/>
            <person name="Yamazaki T."/>
            <person name="Otaki T."/>
        </authorList>
    </citation>
    <scope>NUCLEOTIDE SEQUENCE</scope>
    <source>
        <strain evidence="1">WR16-4</strain>
    </source>
</reference>
<organism evidence="1 2">
    <name type="scientific">Philodulcilactobacillus myokoensis</name>
    <dbReference type="NCBI Taxonomy" id="2929573"/>
    <lineage>
        <taxon>Bacteria</taxon>
        <taxon>Bacillati</taxon>
        <taxon>Bacillota</taxon>
        <taxon>Bacilli</taxon>
        <taxon>Lactobacillales</taxon>
        <taxon>Lactobacillaceae</taxon>
        <taxon>Philodulcilactobacillus</taxon>
    </lineage>
</organism>
<sequence length="74" mass="8457">MGEDVLFNPGNAIASDINPNGIIKTAQIKADKRNQKNTLVMVKDSKNNKHLLFEVNDKEKDEKNSNHYKVEKKF</sequence>
<reference evidence="1" key="1">
    <citation type="submission" date="2022-07" db="EMBL/GenBank/DDBJ databases">
        <authorList>
            <person name="Kouya T."/>
            <person name="Ishiyama Y."/>
        </authorList>
    </citation>
    <scope>NUCLEOTIDE SEQUENCE</scope>
    <source>
        <strain evidence="1">WR16-4</strain>
    </source>
</reference>
<accession>A0A9W6B2C7</accession>
<keyword evidence="2" id="KW-1185">Reference proteome</keyword>
<dbReference type="EMBL" id="BRPL01000002">
    <property type="protein sequence ID" value="GLB46859.1"/>
    <property type="molecule type" value="Genomic_DNA"/>
</dbReference>
<proteinExistence type="predicted"/>
<comment type="caution">
    <text evidence="1">The sequence shown here is derived from an EMBL/GenBank/DDBJ whole genome shotgun (WGS) entry which is preliminary data.</text>
</comment>
<dbReference type="Proteomes" id="UP001144204">
    <property type="component" value="Unassembled WGS sequence"/>
</dbReference>
<dbReference type="AlphaFoldDB" id="A0A9W6B2C7"/>
<evidence type="ECO:0000313" key="1">
    <source>
        <dbReference type="EMBL" id="GLB46859.1"/>
    </source>
</evidence>
<dbReference type="RefSeq" id="WP_286136321.1">
    <property type="nucleotide sequence ID" value="NZ_BRPL01000002.1"/>
</dbReference>
<protein>
    <submittedName>
        <fullName evidence="1">Uncharacterized protein</fullName>
    </submittedName>
</protein>
<evidence type="ECO:0000313" key="2">
    <source>
        <dbReference type="Proteomes" id="UP001144204"/>
    </source>
</evidence>